<sequence>MTPNWREALQFIQEPARFHVYRFNGNDPVNYDRDLTPPKDRREVLSFLGYNINRLIQSDVPLLNLAWDPEEIRNPLISDFISGAVPMS</sequence>
<protein>
    <submittedName>
        <fullName evidence="1">Uncharacterized protein</fullName>
    </submittedName>
</protein>
<reference evidence="1" key="1">
    <citation type="submission" date="2020-11" db="EMBL/GenBank/DDBJ databases">
        <authorList>
            <person name="Tran Van P."/>
        </authorList>
    </citation>
    <scope>NUCLEOTIDE SEQUENCE</scope>
</reference>
<name>A0A7R8ZYZ6_9CRUS</name>
<dbReference type="EMBL" id="OB736064">
    <property type="protein sequence ID" value="CAD7239670.1"/>
    <property type="molecule type" value="Genomic_DNA"/>
</dbReference>
<dbReference type="OrthoDB" id="442731at2759"/>
<feature type="non-terminal residue" evidence="1">
    <location>
        <position position="1"/>
    </location>
</feature>
<accession>A0A7R8ZYZ6</accession>
<dbReference type="AlphaFoldDB" id="A0A7R8ZYZ6"/>
<proteinExistence type="predicted"/>
<organism evidence="1">
    <name type="scientific">Cyprideis torosa</name>
    <dbReference type="NCBI Taxonomy" id="163714"/>
    <lineage>
        <taxon>Eukaryota</taxon>
        <taxon>Metazoa</taxon>
        <taxon>Ecdysozoa</taxon>
        <taxon>Arthropoda</taxon>
        <taxon>Crustacea</taxon>
        <taxon>Oligostraca</taxon>
        <taxon>Ostracoda</taxon>
        <taxon>Podocopa</taxon>
        <taxon>Podocopida</taxon>
        <taxon>Cytherocopina</taxon>
        <taxon>Cytheroidea</taxon>
        <taxon>Cytherideidae</taxon>
        <taxon>Cyprideis</taxon>
    </lineage>
</organism>
<gene>
    <name evidence="1" type="ORF">CTOB1V02_LOCUS17485</name>
</gene>
<evidence type="ECO:0000313" key="1">
    <source>
        <dbReference type="EMBL" id="CAD7239670.1"/>
    </source>
</evidence>